<sequence length="255" mass="30189">MEKIREDLIRLFDEMLAQVKGFRRKTYNGLFEKGFNQFRDVIGEITSLCEETAEEEQEALLEELAAIIPAHAGELMEQQPKRTRERLAVDYNMNMAVYVMPILTYTRDEFCIRLCRRMVEVWNQRKVSSLKLSYADYDAIAGGFKKKWWCFITTAVCESMGQSDDCYELESLRAYRDGYLLKTEEGKALVEEYYDLAPAIVWVIDMHRDREKIYEDLYHSRLLPCIRCIEKGDNETCRDLYTDMVRDLKKKYLYA</sequence>
<gene>
    <name evidence="1" type="ORF">H9873_04010</name>
</gene>
<dbReference type="InterPro" id="IPR049886">
    <property type="entry name" value="CFI_box_CTERM_dom"/>
</dbReference>
<dbReference type="Proteomes" id="UP000824263">
    <property type="component" value="Unassembled WGS sequence"/>
</dbReference>
<evidence type="ECO:0000313" key="2">
    <source>
        <dbReference type="Proteomes" id="UP000824263"/>
    </source>
</evidence>
<organism evidence="1 2">
    <name type="scientific">Candidatus Dorea gallistercoris</name>
    <dbReference type="NCBI Taxonomy" id="2838542"/>
    <lineage>
        <taxon>Bacteria</taxon>
        <taxon>Bacillati</taxon>
        <taxon>Bacillota</taxon>
        <taxon>Clostridia</taxon>
        <taxon>Lachnospirales</taxon>
        <taxon>Lachnospiraceae</taxon>
        <taxon>Dorea</taxon>
    </lineage>
</organism>
<dbReference type="EMBL" id="DXGF01000072">
    <property type="protein sequence ID" value="HIW83468.1"/>
    <property type="molecule type" value="Genomic_DNA"/>
</dbReference>
<proteinExistence type="predicted"/>
<name>A0A9D1RAF2_9FIRM</name>
<comment type="caution">
    <text evidence="1">The sequence shown here is derived from an EMBL/GenBank/DDBJ whole genome shotgun (WGS) entry which is preliminary data.</text>
</comment>
<reference evidence="1" key="2">
    <citation type="submission" date="2021-04" db="EMBL/GenBank/DDBJ databases">
        <authorList>
            <person name="Gilroy R."/>
        </authorList>
    </citation>
    <scope>NUCLEOTIDE SEQUENCE</scope>
    <source>
        <strain evidence="1">ChiSxjej1B13-11762</strain>
    </source>
</reference>
<evidence type="ECO:0000313" key="1">
    <source>
        <dbReference type="EMBL" id="HIW83468.1"/>
    </source>
</evidence>
<reference evidence="1" key="1">
    <citation type="journal article" date="2021" name="PeerJ">
        <title>Extensive microbial diversity within the chicken gut microbiome revealed by metagenomics and culture.</title>
        <authorList>
            <person name="Gilroy R."/>
            <person name="Ravi A."/>
            <person name="Getino M."/>
            <person name="Pursley I."/>
            <person name="Horton D.L."/>
            <person name="Alikhan N.F."/>
            <person name="Baker D."/>
            <person name="Gharbi K."/>
            <person name="Hall N."/>
            <person name="Watson M."/>
            <person name="Adriaenssens E.M."/>
            <person name="Foster-Nyarko E."/>
            <person name="Jarju S."/>
            <person name="Secka A."/>
            <person name="Antonio M."/>
            <person name="Oren A."/>
            <person name="Chaudhuri R.R."/>
            <person name="La Ragione R."/>
            <person name="Hildebrand F."/>
            <person name="Pallen M.J."/>
        </authorList>
    </citation>
    <scope>NUCLEOTIDE SEQUENCE</scope>
    <source>
        <strain evidence="1">ChiSxjej1B13-11762</strain>
    </source>
</reference>
<protein>
    <submittedName>
        <fullName evidence="1">Uncharacterized protein</fullName>
    </submittedName>
</protein>
<dbReference type="AlphaFoldDB" id="A0A9D1RAF2"/>
<dbReference type="NCBIfam" id="NF041770">
    <property type="entry name" value="CFI_box_CTERM"/>
    <property type="match status" value="1"/>
</dbReference>
<accession>A0A9D1RAF2</accession>